<evidence type="ECO:0008006" key="4">
    <source>
        <dbReference type="Google" id="ProtNLM"/>
    </source>
</evidence>
<comment type="caution">
    <text evidence="2">The sequence shown here is derived from an EMBL/GenBank/DDBJ whole genome shotgun (WGS) entry which is preliminary data.</text>
</comment>
<feature type="signal peptide" evidence="1">
    <location>
        <begin position="1"/>
        <end position="18"/>
    </location>
</feature>
<dbReference type="RefSeq" id="WP_354509456.1">
    <property type="nucleotide sequence ID" value="NZ_JBEPMO010000011.1"/>
</dbReference>
<gene>
    <name evidence="2" type="ORF">ABID46_001922</name>
</gene>
<reference evidence="2 3" key="1">
    <citation type="submission" date="2024-06" db="EMBL/GenBank/DDBJ databases">
        <title>Genomic Encyclopedia of Type Strains, Phase IV (KMG-IV): sequencing the most valuable type-strain genomes for metagenomic binning, comparative biology and taxonomic classification.</title>
        <authorList>
            <person name="Goeker M."/>
        </authorList>
    </citation>
    <scope>NUCLEOTIDE SEQUENCE [LARGE SCALE GENOMIC DNA]</scope>
    <source>
        <strain evidence="2 3">DSM 29388</strain>
    </source>
</reference>
<keyword evidence="1" id="KW-0732">Signal</keyword>
<name>A0ABV2LXU4_9FLAO</name>
<organism evidence="2 3">
    <name type="scientific">Moheibacter stercoris</name>
    <dbReference type="NCBI Taxonomy" id="1628251"/>
    <lineage>
        <taxon>Bacteria</taxon>
        <taxon>Pseudomonadati</taxon>
        <taxon>Bacteroidota</taxon>
        <taxon>Flavobacteriia</taxon>
        <taxon>Flavobacteriales</taxon>
        <taxon>Weeksellaceae</taxon>
        <taxon>Moheibacter</taxon>
    </lineage>
</organism>
<feature type="chain" id="PRO_5046278094" description="Outer membrane protein beta-barrel domain-containing protein" evidence="1">
    <location>
        <begin position="19"/>
        <end position="396"/>
    </location>
</feature>
<sequence length="396" mass="46176">MRKILPILLIFFSAIAMAQIKYEPGYYINPMNQKITGFIKNLDWNQNPSTIEFKENLDSDVQIKTIHDMKEFGIDQKSKYIKATIKMDRSSEEMSNLSHQKNPEFKTETVFLETMVEGKSTLFSYKEPQFTRFFFQNEGGEITQLIYKRYFVDVNKIATNDQFKNQLRANVNCNFKNDQFLRLNYSRSSLVNHFEKYNECNNSTGSNYVVSKTKSDFNLYIKPGVSFTNLDVVNTALNNSYIDFGSKTIFKIGVEFEYLLPFHKNKWGLFVSPTYKAYKAEGMNEIRQHGSTIEYNSIELPLGVRHYFLLSSSSRIFTHGAILWDLNVGGDFKFEHHVDTMDIKSGNNFMFGIGYSFNSKFSVEFNVYTKRKILSDYYNWNSNYSNMGISVGYNFL</sequence>
<evidence type="ECO:0000313" key="3">
    <source>
        <dbReference type="Proteomes" id="UP001549146"/>
    </source>
</evidence>
<dbReference type="Proteomes" id="UP001549146">
    <property type="component" value="Unassembled WGS sequence"/>
</dbReference>
<evidence type="ECO:0000313" key="2">
    <source>
        <dbReference type="EMBL" id="MET3732333.1"/>
    </source>
</evidence>
<evidence type="ECO:0000256" key="1">
    <source>
        <dbReference type="SAM" id="SignalP"/>
    </source>
</evidence>
<proteinExistence type="predicted"/>
<accession>A0ABV2LXU4</accession>
<keyword evidence="3" id="KW-1185">Reference proteome</keyword>
<protein>
    <recommendedName>
        <fullName evidence="4">Outer membrane protein beta-barrel domain-containing protein</fullName>
    </recommendedName>
</protein>
<dbReference type="EMBL" id="JBEPMO010000011">
    <property type="protein sequence ID" value="MET3732333.1"/>
    <property type="molecule type" value="Genomic_DNA"/>
</dbReference>